<dbReference type="EMBL" id="JAUYZK010000006">
    <property type="protein sequence ID" value="MDP2539129.1"/>
    <property type="molecule type" value="Genomic_DNA"/>
</dbReference>
<dbReference type="Gene3D" id="3.90.550.20">
    <property type="match status" value="1"/>
</dbReference>
<organism evidence="3 4">
    <name type="scientific">Helicobacter cappadocius</name>
    <dbReference type="NCBI Taxonomy" id="3063998"/>
    <lineage>
        <taxon>Bacteria</taxon>
        <taxon>Pseudomonadati</taxon>
        <taxon>Campylobacterota</taxon>
        <taxon>Epsilonproteobacteria</taxon>
        <taxon>Campylobacterales</taxon>
        <taxon>Helicobacteraceae</taxon>
        <taxon>Helicobacter</taxon>
    </lineage>
</organism>
<dbReference type="GO" id="GO:0000030">
    <property type="term" value="F:mannosyltransferase activity"/>
    <property type="evidence" value="ECO:0007669"/>
    <property type="project" value="TreeGrafter"/>
</dbReference>
<proteinExistence type="predicted"/>
<reference evidence="2" key="2">
    <citation type="submission" date="2023-07" db="EMBL/GenBank/DDBJ databases">
        <authorList>
            <person name="Aydin F."/>
            <person name="Tarhane S."/>
            <person name="Saticioglu I.B."/>
            <person name="Karakaya E."/>
            <person name="Abay S."/>
            <person name="Guran O."/>
            <person name="Bozkurt E."/>
            <person name="Uzum N."/>
            <person name="Olgun K."/>
            <person name="Jablonski D."/>
        </authorList>
    </citation>
    <scope>NUCLEOTIDE SEQUENCE</scope>
    <source>
        <strain evidence="2">Faydin-H75</strain>
    </source>
</reference>
<evidence type="ECO:0000256" key="1">
    <source>
        <dbReference type="ARBA" id="ARBA00022679"/>
    </source>
</evidence>
<evidence type="ECO:0000313" key="2">
    <source>
        <dbReference type="EMBL" id="MDO7253205.1"/>
    </source>
</evidence>
<dbReference type="SUPFAM" id="SSF53448">
    <property type="entry name" value="Nucleotide-diphospho-sugar transferases"/>
    <property type="match status" value="1"/>
</dbReference>
<dbReference type="GO" id="GO:0051999">
    <property type="term" value="P:mannosyl-inositol phosphorylceramide biosynthetic process"/>
    <property type="evidence" value="ECO:0007669"/>
    <property type="project" value="TreeGrafter"/>
</dbReference>
<dbReference type="PANTHER" id="PTHR32385:SF15">
    <property type="entry name" value="INOSITOL PHOSPHOCERAMIDE MANNOSYLTRANSFERASE 1"/>
    <property type="match status" value="1"/>
</dbReference>
<name>A0AA90PTA5_9HELI</name>
<keyword evidence="1" id="KW-0808">Transferase</keyword>
<dbReference type="InterPro" id="IPR007577">
    <property type="entry name" value="GlycoTrfase_DXD_sugar-bd_CS"/>
</dbReference>
<sequence length="297" mass="35151">MSLKVVHRIFFGFGGEKDIYLEYFQNWQEKLEGYEFRHWNANNLPLDINPYVKAMVELQDGVFLSDYFRWWVLREYGGIYLDGDIEIINKEALDILLDKLSISEEYDAIIGIESNEKGGYTSHSMASKPNSAISNFMCEIYENLGKIYLARKELLIGPKITALYFLDNGSFTQTKGYIFGFKDPIIANRVKIYPKDYFSAISYGKTPILEDLTERSVLVHHYGNSWWERDSYFFIQKQAMRKRRKMIKDYLQEQKTLKFKFKQGFKNFMIKILFPIGSKRRFWIKNLVQKIVHMGIK</sequence>
<dbReference type="Proteomes" id="UP001177258">
    <property type="component" value="Unassembled WGS sequence"/>
</dbReference>
<comment type="caution">
    <text evidence="3">The sequence shown here is derived from an EMBL/GenBank/DDBJ whole genome shotgun (WGS) entry which is preliminary data.</text>
</comment>
<keyword evidence="5" id="KW-1185">Reference proteome</keyword>
<evidence type="ECO:0000313" key="4">
    <source>
        <dbReference type="Proteomes" id="UP001177258"/>
    </source>
</evidence>
<dbReference type="RefSeq" id="WP_305517052.1">
    <property type="nucleotide sequence ID" value="NZ_JAUPEV010000006.1"/>
</dbReference>
<dbReference type="AlphaFoldDB" id="A0AA90PTA5"/>
<dbReference type="Proteomes" id="UP001240777">
    <property type="component" value="Unassembled WGS sequence"/>
</dbReference>
<dbReference type="InterPro" id="IPR029044">
    <property type="entry name" value="Nucleotide-diphossugar_trans"/>
</dbReference>
<accession>A0AA90PTA5</accession>
<dbReference type="InterPro" id="IPR051706">
    <property type="entry name" value="Glycosyltransferase_domain"/>
</dbReference>
<protein>
    <submittedName>
        <fullName evidence="3">Glycosyltransferase</fullName>
    </submittedName>
</protein>
<dbReference type="GO" id="GO:0016020">
    <property type="term" value="C:membrane"/>
    <property type="evidence" value="ECO:0007669"/>
    <property type="project" value="GOC"/>
</dbReference>
<reference evidence="2 4" key="3">
    <citation type="journal article" date="2024" name="Syst. Appl. Microbiol.">
        <title>Helicobacter cappadocius sp. nov., from lizards: The first psychrotrophic Helicobacter species.</title>
        <authorList>
            <person name="Aydin F."/>
            <person name="Tarhane S."/>
            <person name="Karakaya E."/>
            <person name="Abay S."/>
            <person name="Kayman T."/>
            <person name="Guran O."/>
            <person name="Bozkurt E."/>
            <person name="Uzum N."/>
            <person name="Avci A."/>
            <person name="Olgun K."/>
            <person name="Jablonski D."/>
            <person name="Guran C."/>
            <person name="Burcin Saticioglu I."/>
        </authorList>
    </citation>
    <scope>NUCLEOTIDE SEQUENCE [LARGE SCALE GENOMIC DNA]</scope>
    <source>
        <strain evidence="2">Faydin-H75</strain>
        <strain evidence="4">faydin-H76</strain>
    </source>
</reference>
<reference evidence="3 5" key="1">
    <citation type="submission" date="2023-07" db="EMBL/GenBank/DDBJ databases">
        <title>Unpublished Manusciprt.</title>
        <authorList>
            <person name="Aydin F."/>
            <person name="Tarhane S."/>
            <person name="Saticioglu I.B."/>
            <person name="Karakaya E."/>
            <person name="Abay S."/>
            <person name="Guran O."/>
            <person name="Bozkurt E."/>
            <person name="Uzum N."/>
            <person name="Olgun K."/>
            <person name="Jablonski D."/>
        </authorList>
    </citation>
    <scope>NUCLEOTIDE SEQUENCE</scope>
    <source>
        <strain evidence="5">faydin-H75</strain>
        <strain evidence="3">Faydin-H76</strain>
    </source>
</reference>
<dbReference type="EMBL" id="JAUPEV010000006">
    <property type="protein sequence ID" value="MDO7253205.1"/>
    <property type="molecule type" value="Genomic_DNA"/>
</dbReference>
<evidence type="ECO:0000313" key="3">
    <source>
        <dbReference type="EMBL" id="MDP2539129.1"/>
    </source>
</evidence>
<evidence type="ECO:0000313" key="5">
    <source>
        <dbReference type="Proteomes" id="UP001240777"/>
    </source>
</evidence>
<dbReference type="PANTHER" id="PTHR32385">
    <property type="entry name" value="MANNOSYL PHOSPHORYLINOSITOL CERAMIDE SYNTHASE"/>
    <property type="match status" value="1"/>
</dbReference>
<dbReference type="Pfam" id="PF04488">
    <property type="entry name" value="Gly_transf_sug"/>
    <property type="match status" value="1"/>
</dbReference>
<gene>
    <name evidence="2" type="ORF">Q5I04_04690</name>
    <name evidence="3" type="ORF">Q5I06_05005</name>
</gene>